<proteinExistence type="predicted"/>
<keyword evidence="1" id="KW-0812">Transmembrane</keyword>
<feature type="transmembrane region" description="Helical" evidence="1">
    <location>
        <begin position="37"/>
        <end position="56"/>
    </location>
</feature>
<name>A0ABT0XQ83_9BACI</name>
<dbReference type="RefSeq" id="WP_251611307.1">
    <property type="nucleotide sequence ID" value="NZ_JAMQJY010000004.1"/>
</dbReference>
<keyword evidence="3" id="KW-1185">Reference proteome</keyword>
<evidence type="ECO:0000313" key="3">
    <source>
        <dbReference type="Proteomes" id="UP001203665"/>
    </source>
</evidence>
<reference evidence="2" key="1">
    <citation type="submission" date="2022-06" db="EMBL/GenBank/DDBJ databases">
        <title>Alkalicoccobacillus porphyridii sp. nov., isolated from a marine red alga, Porphyridium purpureum and reclassification of Shouchella plakortidis and Shouchella gibsonii as Alkalicoccobacillus plakortidis comb. nov. and Alkalicoccobacillus gibsonii comb. nov.</title>
        <authorList>
            <person name="Kim K.H."/>
            <person name="Lee J.K."/>
            <person name="Han D.M."/>
            <person name="Baek J.H."/>
            <person name="Jeon C.O."/>
        </authorList>
    </citation>
    <scope>NUCLEOTIDE SEQUENCE</scope>
    <source>
        <strain evidence="2">DSM 19153</strain>
    </source>
</reference>
<keyword evidence="1" id="KW-0472">Membrane</keyword>
<sequence length="66" mass="7394">MKNETRLILHLVLLAFSIIIISMTQLSIIPIEKAQNVVLVGILLGSLSIFKICNMLKKDQKRTSSN</sequence>
<protein>
    <recommendedName>
        <fullName evidence="4">Group-specific protein</fullName>
    </recommendedName>
</protein>
<feature type="transmembrane region" description="Helical" evidence="1">
    <location>
        <begin position="7"/>
        <end position="31"/>
    </location>
</feature>
<dbReference type="Proteomes" id="UP001203665">
    <property type="component" value="Unassembled WGS sequence"/>
</dbReference>
<evidence type="ECO:0008006" key="4">
    <source>
        <dbReference type="Google" id="ProtNLM"/>
    </source>
</evidence>
<organism evidence="2 3">
    <name type="scientific">Alkalicoccobacillus plakortidis</name>
    <dbReference type="NCBI Taxonomy" id="444060"/>
    <lineage>
        <taxon>Bacteria</taxon>
        <taxon>Bacillati</taxon>
        <taxon>Bacillota</taxon>
        <taxon>Bacilli</taxon>
        <taxon>Bacillales</taxon>
        <taxon>Bacillaceae</taxon>
        <taxon>Alkalicoccobacillus</taxon>
    </lineage>
</organism>
<accession>A0ABT0XQ83</accession>
<comment type="caution">
    <text evidence="2">The sequence shown here is derived from an EMBL/GenBank/DDBJ whole genome shotgun (WGS) entry which is preliminary data.</text>
</comment>
<keyword evidence="1" id="KW-1133">Transmembrane helix</keyword>
<dbReference type="EMBL" id="JAMQJY010000004">
    <property type="protein sequence ID" value="MCM2677503.1"/>
    <property type="molecule type" value="Genomic_DNA"/>
</dbReference>
<evidence type="ECO:0000256" key="1">
    <source>
        <dbReference type="SAM" id="Phobius"/>
    </source>
</evidence>
<gene>
    <name evidence="2" type="ORF">NDM98_20005</name>
</gene>
<evidence type="ECO:0000313" key="2">
    <source>
        <dbReference type="EMBL" id="MCM2677503.1"/>
    </source>
</evidence>